<protein>
    <submittedName>
        <fullName evidence="1">Jg22695 protein</fullName>
    </submittedName>
</protein>
<keyword evidence="2" id="KW-1185">Reference proteome</keyword>
<organism evidence="1 2">
    <name type="scientific">Pararge aegeria aegeria</name>
    <dbReference type="NCBI Taxonomy" id="348720"/>
    <lineage>
        <taxon>Eukaryota</taxon>
        <taxon>Metazoa</taxon>
        <taxon>Ecdysozoa</taxon>
        <taxon>Arthropoda</taxon>
        <taxon>Hexapoda</taxon>
        <taxon>Insecta</taxon>
        <taxon>Pterygota</taxon>
        <taxon>Neoptera</taxon>
        <taxon>Endopterygota</taxon>
        <taxon>Lepidoptera</taxon>
        <taxon>Glossata</taxon>
        <taxon>Ditrysia</taxon>
        <taxon>Papilionoidea</taxon>
        <taxon>Nymphalidae</taxon>
        <taxon>Satyrinae</taxon>
        <taxon>Satyrini</taxon>
        <taxon>Parargina</taxon>
        <taxon>Pararge</taxon>
    </lineage>
</organism>
<comment type="caution">
    <text evidence="1">The sequence shown here is derived from an EMBL/GenBank/DDBJ whole genome shotgun (WGS) entry which is preliminary data.</text>
</comment>
<evidence type="ECO:0000313" key="1">
    <source>
        <dbReference type="EMBL" id="CAH2215512.1"/>
    </source>
</evidence>
<dbReference type="AlphaFoldDB" id="A0A8S4QLW4"/>
<dbReference type="Proteomes" id="UP000838756">
    <property type="component" value="Unassembled WGS sequence"/>
</dbReference>
<evidence type="ECO:0000313" key="2">
    <source>
        <dbReference type="Proteomes" id="UP000838756"/>
    </source>
</evidence>
<accession>A0A8S4QLW4</accession>
<feature type="non-terminal residue" evidence="1">
    <location>
        <position position="1"/>
    </location>
</feature>
<reference evidence="1" key="1">
    <citation type="submission" date="2022-03" db="EMBL/GenBank/DDBJ databases">
        <authorList>
            <person name="Lindestad O."/>
        </authorList>
    </citation>
    <scope>NUCLEOTIDE SEQUENCE</scope>
</reference>
<gene>
    <name evidence="1" type="primary">jg22695</name>
    <name evidence="1" type="ORF">PAEG_LOCUS3646</name>
</gene>
<dbReference type="OrthoDB" id="2015116at2759"/>
<proteinExistence type="predicted"/>
<name>A0A8S4QLW4_9NEOP</name>
<dbReference type="EMBL" id="CAKXAJ010011850">
    <property type="protein sequence ID" value="CAH2215512.1"/>
    <property type="molecule type" value="Genomic_DNA"/>
</dbReference>
<sequence length="86" mass="9199">DSAFRSCLNNSNLKFAASQGIPYQPYRPRPGIVLDDPDFKPHGSRYRPPDAPVITAAETHLPGYGEIFDVTVSAIQGPGEKGGSGK</sequence>